<sequence>MSIKKFIKSMIAITAIVVSCLNTYGASYTTKAVPVGASKKTYMSYKSITDRTSYQYKLQKRATTGKYGIRTIDGRYCIAVGSYYCTTIGTKLDIVMENGTVVKCVLADGKDNKHTDSSNRLGRNGCIVEFIVDTKSLDKTCKKMGDMSYVSSGGLKGAVKSIRVYDETV</sequence>
<protein>
    <submittedName>
        <fullName evidence="1">Uncharacterized protein</fullName>
    </submittedName>
</protein>
<accession>A0A8S5MKX4</accession>
<name>A0A8S5MKX4_9CAUD</name>
<proteinExistence type="predicted"/>
<organism evidence="1">
    <name type="scientific">Siphoviridae sp. ctXZx16</name>
    <dbReference type="NCBI Taxonomy" id="2826371"/>
    <lineage>
        <taxon>Viruses</taxon>
        <taxon>Duplodnaviria</taxon>
        <taxon>Heunggongvirae</taxon>
        <taxon>Uroviricota</taxon>
        <taxon>Caudoviricetes</taxon>
    </lineage>
</organism>
<evidence type="ECO:0000313" key="1">
    <source>
        <dbReference type="EMBL" id="DAD82892.1"/>
    </source>
</evidence>
<dbReference type="EMBL" id="BK014925">
    <property type="protein sequence ID" value="DAD82892.1"/>
    <property type="molecule type" value="Genomic_DNA"/>
</dbReference>
<dbReference type="PROSITE" id="PS51257">
    <property type="entry name" value="PROKAR_LIPOPROTEIN"/>
    <property type="match status" value="1"/>
</dbReference>
<reference evidence="1" key="1">
    <citation type="journal article" date="2021" name="Proc. Natl. Acad. Sci. U.S.A.">
        <title>A Catalog of Tens of Thousands of Viruses from Human Metagenomes Reveals Hidden Associations with Chronic Diseases.</title>
        <authorList>
            <person name="Tisza M.J."/>
            <person name="Buck C.B."/>
        </authorList>
    </citation>
    <scope>NUCLEOTIDE SEQUENCE</scope>
    <source>
        <strain evidence="1">CtXZx16</strain>
    </source>
</reference>